<accession>A0A1T4K968</accession>
<proteinExistence type="predicted"/>
<gene>
    <name evidence="2" type="ORF">SAMN02745191_0412</name>
</gene>
<dbReference type="AlphaFoldDB" id="A0A1T4K968"/>
<organism evidence="2 3">
    <name type="scientific">Anaerorhabdus furcosa</name>
    <dbReference type="NCBI Taxonomy" id="118967"/>
    <lineage>
        <taxon>Bacteria</taxon>
        <taxon>Bacillati</taxon>
        <taxon>Bacillota</taxon>
        <taxon>Erysipelotrichia</taxon>
        <taxon>Erysipelotrichales</taxon>
        <taxon>Erysipelotrichaceae</taxon>
        <taxon>Anaerorhabdus</taxon>
    </lineage>
</organism>
<reference evidence="3" key="1">
    <citation type="submission" date="2017-02" db="EMBL/GenBank/DDBJ databases">
        <authorList>
            <person name="Varghese N."/>
            <person name="Submissions S."/>
        </authorList>
    </citation>
    <scope>NUCLEOTIDE SEQUENCE [LARGE SCALE GENOMIC DNA]</scope>
    <source>
        <strain evidence="3">ATCC 25662</strain>
    </source>
</reference>
<keyword evidence="3" id="KW-1185">Reference proteome</keyword>
<evidence type="ECO:0000313" key="2">
    <source>
        <dbReference type="EMBL" id="SJZ38992.1"/>
    </source>
</evidence>
<sequence length="146" mass="15522">MKKIISIICSFALILCFSNPSVFAEEHEKIVDTNYKRFVVMNTIPMNIDNSTSFQIEPRGVGAILVFLGGWLAGEIINGVFKAATGTTPSDIVASAITKAVNYALGKGKNMYGCSMNFDKNGNYISGSSGCGFGGTGGGGWRLFTL</sequence>
<feature type="signal peptide" evidence="1">
    <location>
        <begin position="1"/>
        <end position="24"/>
    </location>
</feature>
<protein>
    <submittedName>
        <fullName evidence="2">Uncharacterized protein</fullName>
    </submittedName>
</protein>
<keyword evidence="1" id="KW-0732">Signal</keyword>
<name>A0A1T4K968_9FIRM</name>
<evidence type="ECO:0000256" key="1">
    <source>
        <dbReference type="SAM" id="SignalP"/>
    </source>
</evidence>
<dbReference type="RefSeq" id="WP_078710856.1">
    <property type="nucleotide sequence ID" value="NZ_FUWY01000001.1"/>
</dbReference>
<evidence type="ECO:0000313" key="3">
    <source>
        <dbReference type="Proteomes" id="UP000243297"/>
    </source>
</evidence>
<feature type="chain" id="PRO_5012797971" evidence="1">
    <location>
        <begin position="25"/>
        <end position="146"/>
    </location>
</feature>
<dbReference type="EMBL" id="FUWY01000001">
    <property type="protein sequence ID" value="SJZ38992.1"/>
    <property type="molecule type" value="Genomic_DNA"/>
</dbReference>
<dbReference type="Proteomes" id="UP000243297">
    <property type="component" value="Unassembled WGS sequence"/>
</dbReference>